<dbReference type="EMBL" id="CM046399">
    <property type="protein sequence ID" value="KAI8529243.1"/>
    <property type="molecule type" value="Genomic_DNA"/>
</dbReference>
<comment type="caution">
    <text evidence="1">The sequence shown here is derived from an EMBL/GenBank/DDBJ whole genome shotgun (WGS) entry which is preliminary data.</text>
</comment>
<evidence type="ECO:0000313" key="1">
    <source>
        <dbReference type="EMBL" id="KAI8529243.1"/>
    </source>
</evidence>
<organism evidence="1 2">
    <name type="scientific">Rhododendron molle</name>
    <name type="common">Chinese azalea</name>
    <name type="synonym">Azalea mollis</name>
    <dbReference type="NCBI Taxonomy" id="49168"/>
    <lineage>
        <taxon>Eukaryota</taxon>
        <taxon>Viridiplantae</taxon>
        <taxon>Streptophyta</taxon>
        <taxon>Embryophyta</taxon>
        <taxon>Tracheophyta</taxon>
        <taxon>Spermatophyta</taxon>
        <taxon>Magnoliopsida</taxon>
        <taxon>eudicotyledons</taxon>
        <taxon>Gunneridae</taxon>
        <taxon>Pentapetalae</taxon>
        <taxon>asterids</taxon>
        <taxon>Ericales</taxon>
        <taxon>Ericaceae</taxon>
        <taxon>Ericoideae</taxon>
        <taxon>Rhodoreae</taxon>
        <taxon>Rhododendron</taxon>
    </lineage>
</organism>
<proteinExistence type="predicted"/>
<sequence>MKDALGIWSREEFGCLQTQLSETEEQLHVLDLKAEDDTLWQDDSDTRKELRAKMWNLGREVERLWHQKSRVAGYLWTLCYISTCINPLGVLG</sequence>
<evidence type="ECO:0000313" key="2">
    <source>
        <dbReference type="Proteomes" id="UP001062846"/>
    </source>
</evidence>
<dbReference type="Proteomes" id="UP001062846">
    <property type="component" value="Chromosome 12"/>
</dbReference>
<name>A0ACC0LM62_RHOML</name>
<gene>
    <name evidence="1" type="ORF">RHMOL_Rhmol12G0210200</name>
</gene>
<reference evidence="1" key="1">
    <citation type="submission" date="2022-02" db="EMBL/GenBank/DDBJ databases">
        <title>Plant Genome Project.</title>
        <authorList>
            <person name="Zhang R.-G."/>
        </authorList>
    </citation>
    <scope>NUCLEOTIDE SEQUENCE</scope>
    <source>
        <strain evidence="1">AT1</strain>
    </source>
</reference>
<accession>A0ACC0LM62</accession>
<keyword evidence="2" id="KW-1185">Reference proteome</keyword>
<protein>
    <submittedName>
        <fullName evidence="1">Uncharacterized protein</fullName>
    </submittedName>
</protein>